<dbReference type="KEGG" id="psty:BFS30_26370"/>
<name>A0A1D7QNY8_9SPHI</name>
<evidence type="ECO:0000313" key="3">
    <source>
        <dbReference type="Proteomes" id="UP000094313"/>
    </source>
</evidence>
<proteinExistence type="predicted"/>
<dbReference type="AlphaFoldDB" id="A0A1D7QNY8"/>
<evidence type="ECO:0000313" key="2">
    <source>
        <dbReference type="EMBL" id="AOM80383.1"/>
    </source>
</evidence>
<keyword evidence="3" id="KW-1185">Reference proteome</keyword>
<dbReference type="PANTHER" id="PTHR30296:SF0">
    <property type="entry name" value="LACTATE UTILIZATION PROTEIN A"/>
    <property type="match status" value="1"/>
</dbReference>
<dbReference type="GO" id="GO:0005829">
    <property type="term" value="C:cytosol"/>
    <property type="evidence" value="ECO:0007669"/>
    <property type="project" value="TreeGrafter"/>
</dbReference>
<dbReference type="InterPro" id="IPR004017">
    <property type="entry name" value="Cys_rich_dom"/>
</dbReference>
<protein>
    <submittedName>
        <fullName evidence="2">Fe-S oxidoreductase</fullName>
    </submittedName>
</protein>
<feature type="domain" description="Cysteine-rich" evidence="1">
    <location>
        <begin position="132"/>
        <end position="216"/>
    </location>
</feature>
<dbReference type="OrthoDB" id="9770306at2"/>
<evidence type="ECO:0000259" key="1">
    <source>
        <dbReference type="Pfam" id="PF02754"/>
    </source>
</evidence>
<dbReference type="RefSeq" id="WP_069382042.1">
    <property type="nucleotide sequence ID" value="NZ_CP017141.1"/>
</dbReference>
<organism evidence="2 3">
    <name type="scientific">Pedobacter steynii</name>
    <dbReference type="NCBI Taxonomy" id="430522"/>
    <lineage>
        <taxon>Bacteria</taxon>
        <taxon>Pseudomonadati</taxon>
        <taxon>Bacteroidota</taxon>
        <taxon>Sphingobacteriia</taxon>
        <taxon>Sphingobacteriales</taxon>
        <taxon>Sphingobacteriaceae</taxon>
        <taxon>Pedobacter</taxon>
    </lineage>
</organism>
<sequence>MKIELFVPCFVDQLYPETAFNTIKLLEKAGCEVFYNSAQTCCGQPAYNAGYWEQAKETGTKFLNDFSETDYIVAPSASCVGMVKNGFSDLFTNTIVHNKCRNIQSNIFELSDFLVNVLKRDYFGAELDGKAVYHDSCSGLRECKIKAEPRQLLSKVHGLEMVEMKDTDMCCGFGGTFSVKFDAISSAMAEQKVNNALEQGAEYVISTDLSCLMHLQGYIDKNNIPLKTMHLADVLANGWLESTEY</sequence>
<dbReference type="Pfam" id="PF02754">
    <property type="entry name" value="CCG"/>
    <property type="match status" value="2"/>
</dbReference>
<dbReference type="PANTHER" id="PTHR30296">
    <property type="entry name" value="UNCHARACTERIZED PROTEIN YKGE"/>
    <property type="match status" value="1"/>
</dbReference>
<dbReference type="Proteomes" id="UP000094313">
    <property type="component" value="Chromosome"/>
</dbReference>
<dbReference type="GO" id="GO:0016491">
    <property type="term" value="F:oxidoreductase activity"/>
    <property type="evidence" value="ECO:0007669"/>
    <property type="project" value="UniProtKB-ARBA"/>
</dbReference>
<gene>
    <name evidence="2" type="ORF">BFS30_26370</name>
</gene>
<feature type="domain" description="Cysteine-rich" evidence="1">
    <location>
        <begin position="5"/>
        <end position="84"/>
    </location>
</feature>
<dbReference type="EMBL" id="CP017141">
    <property type="protein sequence ID" value="AOM80383.1"/>
    <property type="molecule type" value="Genomic_DNA"/>
</dbReference>
<accession>A0A1D7QNY8</accession>
<reference evidence="2 3" key="1">
    <citation type="submission" date="2016-08" db="EMBL/GenBank/DDBJ databases">
        <authorList>
            <person name="Seilhamer J.J."/>
        </authorList>
    </citation>
    <scope>NUCLEOTIDE SEQUENCE [LARGE SCALE GENOMIC DNA]</scope>
    <source>
        <strain evidence="2 3">DX4</strain>
    </source>
</reference>